<comment type="function">
    <text evidence="4">This protein is located at the 30S-50S ribosomal subunit interface and may play a role in the structure and function of the aminoacyl-tRNA binding site.</text>
</comment>
<evidence type="ECO:0000256" key="3">
    <source>
        <dbReference type="ARBA" id="ARBA00023274"/>
    </source>
</evidence>
<dbReference type="GO" id="GO:0006412">
    <property type="term" value="P:translation"/>
    <property type="evidence" value="ECO:0007669"/>
    <property type="project" value="InterPro"/>
</dbReference>
<dbReference type="GO" id="GO:0003735">
    <property type="term" value="F:structural constituent of ribosome"/>
    <property type="evidence" value="ECO:0007669"/>
    <property type="project" value="InterPro"/>
</dbReference>
<gene>
    <name evidence="5" type="ORF">AUJ77_03350</name>
</gene>
<dbReference type="PANTHER" id="PTHR15680">
    <property type="entry name" value="RIBOSOMAL PROTEIN L19"/>
    <property type="match status" value="1"/>
</dbReference>
<dbReference type="EMBL" id="MNVN01000019">
    <property type="protein sequence ID" value="OIO30384.1"/>
    <property type="molecule type" value="Genomic_DNA"/>
</dbReference>
<dbReference type="InterPro" id="IPR038657">
    <property type="entry name" value="Ribosomal_bL19_sf"/>
</dbReference>
<sequence>MDTTTIQMSPVAVADRKNIPIRAGATVRVSLKIEEKGKTRLQVFEGIVLCVKGGKGNGAMFTVRKVASGVGVEKIFPLYSPSIDKIEIVKQAEVRRAKLYFIRSKVAREVKRKMRHTKSGVTVPVQVEEEAAEEKVTGEVTA</sequence>
<dbReference type="Proteomes" id="UP000181992">
    <property type="component" value="Unassembled WGS sequence"/>
</dbReference>
<comment type="similarity">
    <text evidence="1 4">Belongs to the bacterial ribosomal protein bL19 family.</text>
</comment>
<evidence type="ECO:0000313" key="5">
    <source>
        <dbReference type="EMBL" id="OIO30384.1"/>
    </source>
</evidence>
<protein>
    <recommendedName>
        <fullName evidence="4">50S ribosomal protein L19</fullName>
    </recommendedName>
</protein>
<evidence type="ECO:0000313" key="6">
    <source>
        <dbReference type="Proteomes" id="UP000181992"/>
    </source>
</evidence>
<dbReference type="Pfam" id="PF01245">
    <property type="entry name" value="Ribosomal_L19"/>
    <property type="match status" value="1"/>
</dbReference>
<evidence type="ECO:0000256" key="1">
    <source>
        <dbReference type="ARBA" id="ARBA00005781"/>
    </source>
</evidence>
<name>A0A1J4V334_9BACT</name>
<dbReference type="STRING" id="1805281.AUJ77_03350"/>
<evidence type="ECO:0000256" key="4">
    <source>
        <dbReference type="RuleBase" id="RU000559"/>
    </source>
</evidence>
<dbReference type="PRINTS" id="PR00061">
    <property type="entry name" value="RIBOSOMALL19"/>
</dbReference>
<comment type="caution">
    <text evidence="5">The sequence shown here is derived from an EMBL/GenBank/DDBJ whole genome shotgun (WGS) entry which is preliminary data.</text>
</comment>
<reference evidence="5 6" key="1">
    <citation type="journal article" date="2016" name="Environ. Microbiol.">
        <title>Genomic resolution of a cold subsurface aquifer community provides metabolic insights for novel microbes adapted to high CO concentrations.</title>
        <authorList>
            <person name="Probst A.J."/>
            <person name="Castelle C.J."/>
            <person name="Singh A."/>
            <person name="Brown C.T."/>
            <person name="Anantharaman K."/>
            <person name="Sharon I."/>
            <person name="Hug L.A."/>
            <person name="Burstein D."/>
            <person name="Emerson J.B."/>
            <person name="Thomas B.C."/>
            <person name="Banfield J.F."/>
        </authorList>
    </citation>
    <scope>NUCLEOTIDE SEQUENCE [LARGE SCALE GENOMIC DNA]</scope>
    <source>
        <strain evidence="5">CG1_02_43_90</strain>
    </source>
</reference>
<dbReference type="SUPFAM" id="SSF50104">
    <property type="entry name" value="Translation proteins SH3-like domain"/>
    <property type="match status" value="1"/>
</dbReference>
<dbReference type="GO" id="GO:0022625">
    <property type="term" value="C:cytosolic large ribosomal subunit"/>
    <property type="evidence" value="ECO:0007669"/>
    <property type="project" value="TreeGrafter"/>
</dbReference>
<dbReference type="PANTHER" id="PTHR15680:SF9">
    <property type="entry name" value="LARGE RIBOSOMAL SUBUNIT PROTEIN BL19M"/>
    <property type="match status" value="1"/>
</dbReference>
<accession>A0A1J4V334</accession>
<dbReference type="Gene3D" id="2.30.30.790">
    <property type="match status" value="1"/>
</dbReference>
<keyword evidence="2 5" id="KW-0689">Ribosomal protein</keyword>
<dbReference type="InterPro" id="IPR001857">
    <property type="entry name" value="Ribosomal_bL19"/>
</dbReference>
<dbReference type="InterPro" id="IPR008991">
    <property type="entry name" value="Translation_prot_SH3-like_sf"/>
</dbReference>
<proteinExistence type="inferred from homology"/>
<dbReference type="AlphaFoldDB" id="A0A1J4V334"/>
<evidence type="ECO:0000256" key="2">
    <source>
        <dbReference type="ARBA" id="ARBA00022980"/>
    </source>
</evidence>
<organism evidence="5 6">
    <name type="scientific">Candidatus Nomurabacteria bacterium CG1_02_43_90</name>
    <dbReference type="NCBI Taxonomy" id="1805281"/>
    <lineage>
        <taxon>Bacteria</taxon>
        <taxon>Candidatus Nomuraibacteriota</taxon>
    </lineage>
</organism>
<keyword evidence="3 4" id="KW-0687">Ribonucleoprotein</keyword>
<dbReference type="NCBIfam" id="TIGR01024">
    <property type="entry name" value="rplS_bact"/>
    <property type="match status" value="1"/>
</dbReference>